<keyword evidence="2" id="KW-1185">Reference proteome</keyword>
<dbReference type="Proteomes" id="UP001056120">
    <property type="component" value="Linkage Group LG25"/>
</dbReference>
<proteinExistence type="predicted"/>
<name>A0ACB9A3Y0_9ASTR</name>
<reference evidence="2" key="1">
    <citation type="journal article" date="2022" name="Mol. Ecol. Resour.">
        <title>The genomes of chicory, endive, great burdock and yacon provide insights into Asteraceae palaeo-polyploidization history and plant inulin production.</title>
        <authorList>
            <person name="Fan W."/>
            <person name="Wang S."/>
            <person name="Wang H."/>
            <person name="Wang A."/>
            <person name="Jiang F."/>
            <person name="Liu H."/>
            <person name="Zhao H."/>
            <person name="Xu D."/>
            <person name="Zhang Y."/>
        </authorList>
    </citation>
    <scope>NUCLEOTIDE SEQUENCE [LARGE SCALE GENOMIC DNA]</scope>
    <source>
        <strain evidence="2">cv. Yunnan</strain>
    </source>
</reference>
<dbReference type="EMBL" id="CM042042">
    <property type="protein sequence ID" value="KAI3704630.1"/>
    <property type="molecule type" value="Genomic_DNA"/>
</dbReference>
<comment type="caution">
    <text evidence="1">The sequence shown here is derived from an EMBL/GenBank/DDBJ whole genome shotgun (WGS) entry which is preliminary data.</text>
</comment>
<accession>A0ACB9A3Y0</accession>
<sequence>MPAVRHCSRIDTFELKLQMERSLGAQKSDKYFDLLTRYLSLKLGKSEFDKLCIRLIGRENIRLHNELIRAILKNATVAKTPPPKQVKRDNPLTFKDPNGGLHSICRDVFPQSPRKGRTQSFRERKFKDRPSPNGIDDEDHMAEDFAMARGIKPLIEVNSEHDALNRIGYRRIPITAPFGVNMYSNGTRKVAHNDLGSGYYTEMCHYSGQFLSRSSLENRLKQKLKMEGLDISMDCVNLLNSGLDSYLKRVIKPSLELASSRFLHEPRKRFTASLLDFQMATMTNPKMLGEDWSIQLEKICSSGFEQ</sequence>
<evidence type="ECO:0000313" key="1">
    <source>
        <dbReference type="EMBL" id="KAI3704630.1"/>
    </source>
</evidence>
<gene>
    <name evidence="1" type="ORF">L1987_74856</name>
</gene>
<reference evidence="1 2" key="2">
    <citation type="journal article" date="2022" name="Mol. Ecol. Resour.">
        <title>The genomes of chicory, endive, great burdock and yacon provide insights into Asteraceae paleo-polyploidization history and plant inulin production.</title>
        <authorList>
            <person name="Fan W."/>
            <person name="Wang S."/>
            <person name="Wang H."/>
            <person name="Wang A."/>
            <person name="Jiang F."/>
            <person name="Liu H."/>
            <person name="Zhao H."/>
            <person name="Xu D."/>
            <person name="Zhang Y."/>
        </authorList>
    </citation>
    <scope>NUCLEOTIDE SEQUENCE [LARGE SCALE GENOMIC DNA]</scope>
    <source>
        <strain evidence="2">cv. Yunnan</strain>
        <tissue evidence="1">Leaves</tissue>
    </source>
</reference>
<evidence type="ECO:0000313" key="2">
    <source>
        <dbReference type="Proteomes" id="UP001056120"/>
    </source>
</evidence>
<organism evidence="1 2">
    <name type="scientific">Smallanthus sonchifolius</name>
    <dbReference type="NCBI Taxonomy" id="185202"/>
    <lineage>
        <taxon>Eukaryota</taxon>
        <taxon>Viridiplantae</taxon>
        <taxon>Streptophyta</taxon>
        <taxon>Embryophyta</taxon>
        <taxon>Tracheophyta</taxon>
        <taxon>Spermatophyta</taxon>
        <taxon>Magnoliopsida</taxon>
        <taxon>eudicotyledons</taxon>
        <taxon>Gunneridae</taxon>
        <taxon>Pentapetalae</taxon>
        <taxon>asterids</taxon>
        <taxon>campanulids</taxon>
        <taxon>Asterales</taxon>
        <taxon>Asteraceae</taxon>
        <taxon>Asteroideae</taxon>
        <taxon>Heliantheae alliance</taxon>
        <taxon>Millerieae</taxon>
        <taxon>Smallanthus</taxon>
    </lineage>
</organism>
<protein>
    <submittedName>
        <fullName evidence="1">Uncharacterized protein</fullName>
    </submittedName>
</protein>